<dbReference type="EMBL" id="FWFG01000101">
    <property type="protein sequence ID" value="SLM94808.1"/>
    <property type="molecule type" value="Genomic_DNA"/>
</dbReference>
<accession>A0A1X6X6J2</accession>
<evidence type="ECO:0000256" key="1">
    <source>
        <dbReference type="SAM" id="Phobius"/>
    </source>
</evidence>
<keyword evidence="1" id="KW-0812">Transmembrane</keyword>
<gene>
    <name evidence="2" type="ORF">FM110_11925</name>
</gene>
<name>A0A1X6X6J2_9MICO</name>
<feature type="transmembrane region" description="Helical" evidence="1">
    <location>
        <begin position="14"/>
        <end position="37"/>
    </location>
</feature>
<protein>
    <submittedName>
        <fullName evidence="2">Uncharacterized protein</fullName>
    </submittedName>
</protein>
<dbReference type="Proteomes" id="UP000195981">
    <property type="component" value="Unassembled WGS sequence"/>
</dbReference>
<evidence type="ECO:0000313" key="2">
    <source>
        <dbReference type="EMBL" id="SLM94808.1"/>
    </source>
</evidence>
<keyword evidence="3" id="KW-1185">Reference proteome</keyword>
<dbReference type="AlphaFoldDB" id="A0A1X6X6J2"/>
<keyword evidence="1" id="KW-0472">Membrane</keyword>
<sequence length="54" mass="5835">MMYGWLLRRLPGPLCLRVLILLAAVAGIVVVLFAWGFPAIAPYMPFNDGTVGSS</sequence>
<dbReference type="RefSeq" id="WP_159458077.1">
    <property type="nucleotide sequence ID" value="NZ_FWFG01000101.1"/>
</dbReference>
<reference evidence="2 3" key="1">
    <citation type="submission" date="2017-02" db="EMBL/GenBank/DDBJ databases">
        <authorList>
            <person name="Peterson S.W."/>
        </authorList>
    </citation>
    <scope>NUCLEOTIDE SEQUENCE [LARGE SCALE GENOMIC DNA]</scope>
    <source>
        <strain evidence="2 3">CIP104813</strain>
    </source>
</reference>
<proteinExistence type="predicted"/>
<keyword evidence="1" id="KW-1133">Transmembrane helix</keyword>
<evidence type="ECO:0000313" key="3">
    <source>
        <dbReference type="Proteomes" id="UP000195981"/>
    </source>
</evidence>
<organism evidence="2 3">
    <name type="scientific">Brachybacterium nesterenkovii</name>
    <dbReference type="NCBI Taxonomy" id="47847"/>
    <lineage>
        <taxon>Bacteria</taxon>
        <taxon>Bacillati</taxon>
        <taxon>Actinomycetota</taxon>
        <taxon>Actinomycetes</taxon>
        <taxon>Micrococcales</taxon>
        <taxon>Dermabacteraceae</taxon>
        <taxon>Brachybacterium</taxon>
    </lineage>
</organism>